<organism evidence="1 2">
    <name type="scientific">Mycolicibacterium cosmeticum</name>
    <dbReference type="NCBI Taxonomy" id="258533"/>
    <lineage>
        <taxon>Bacteria</taxon>
        <taxon>Bacillati</taxon>
        <taxon>Actinomycetota</taxon>
        <taxon>Actinomycetes</taxon>
        <taxon>Mycobacteriales</taxon>
        <taxon>Mycobacteriaceae</taxon>
        <taxon>Mycolicibacterium</taxon>
    </lineage>
</organism>
<dbReference type="AlphaFoldDB" id="W9AK41"/>
<accession>W9AK41</accession>
<dbReference type="STRING" id="258533.BN977_00624"/>
<name>W9AK41_MYCCO</name>
<sequence length="76" mass="8303">MVGSPFCTDDSEKAMTLAPVSCASLLIAGDRVRVAHGVFGRLGRVSSTSPGHVFIRYDDGAREMIDPTRRPLWVLR</sequence>
<reference evidence="1" key="2">
    <citation type="submission" date="2014-03" db="EMBL/GenBank/DDBJ databases">
        <authorList>
            <person name="Urmite Genomes"/>
        </authorList>
    </citation>
    <scope>NUCLEOTIDE SEQUENCE</scope>
    <source>
        <strain evidence="1">DSM 44829</strain>
    </source>
</reference>
<evidence type="ECO:0000313" key="1">
    <source>
        <dbReference type="EMBL" id="CDO05848.1"/>
    </source>
</evidence>
<comment type="caution">
    <text evidence="1">The sequence shown here is derived from an EMBL/GenBank/DDBJ whole genome shotgun (WGS) entry which is preliminary data.</text>
</comment>
<reference evidence="1" key="1">
    <citation type="submission" date="2014-03" db="EMBL/GenBank/DDBJ databases">
        <title>Draft Genome Sequence of Mycobacterium cosmeticum DSM 44829.</title>
        <authorList>
            <person name="Croce O."/>
            <person name="Robert C."/>
            <person name="Raoult D."/>
            <person name="Drancourt M."/>
        </authorList>
    </citation>
    <scope>NUCLEOTIDE SEQUENCE [LARGE SCALE GENOMIC DNA]</scope>
    <source>
        <strain evidence="1">DSM 44829</strain>
    </source>
</reference>
<dbReference type="EMBL" id="CCBB010000001">
    <property type="protein sequence ID" value="CDO05848.1"/>
    <property type="molecule type" value="Genomic_DNA"/>
</dbReference>
<gene>
    <name evidence="1" type="ORF">BN977_00624</name>
</gene>
<protein>
    <submittedName>
        <fullName evidence="1">Uncharacterized protein</fullName>
    </submittedName>
</protein>
<keyword evidence="2" id="KW-1185">Reference proteome</keyword>
<dbReference type="Proteomes" id="UP000028870">
    <property type="component" value="Unassembled WGS sequence"/>
</dbReference>
<evidence type="ECO:0000313" key="2">
    <source>
        <dbReference type="Proteomes" id="UP000028870"/>
    </source>
</evidence>
<proteinExistence type="predicted"/>